<dbReference type="Proteomes" id="UP000238164">
    <property type="component" value="Chromosome 1"/>
</dbReference>
<name>A0A2N9JK94_9ACTN</name>
<dbReference type="OrthoDB" id="4954880at2"/>
<keyword evidence="1" id="KW-0175">Coiled coil</keyword>
<evidence type="ECO:0008006" key="4">
    <source>
        <dbReference type="Google" id="ProtNLM"/>
    </source>
</evidence>
<keyword evidence="3" id="KW-1185">Reference proteome</keyword>
<feature type="coiled-coil region" evidence="1">
    <location>
        <begin position="92"/>
        <end position="133"/>
    </location>
</feature>
<evidence type="ECO:0000313" key="3">
    <source>
        <dbReference type="Proteomes" id="UP000238164"/>
    </source>
</evidence>
<evidence type="ECO:0000256" key="1">
    <source>
        <dbReference type="SAM" id="Coils"/>
    </source>
</evidence>
<protein>
    <recommendedName>
        <fullName evidence="4">Transposase</fullName>
    </recommendedName>
</protein>
<dbReference type="Pfam" id="PF19776">
    <property type="entry name" value="DUF6262"/>
    <property type="match status" value="1"/>
</dbReference>
<dbReference type="KEGG" id="mgg:MPLG2_2982"/>
<reference evidence="2 3" key="1">
    <citation type="submission" date="2018-02" db="EMBL/GenBank/DDBJ databases">
        <authorList>
            <person name="Cohen D.B."/>
            <person name="Kent A.D."/>
        </authorList>
    </citation>
    <scope>NUCLEOTIDE SEQUENCE [LARGE SCALE GENOMIC DNA]</scope>
    <source>
        <strain evidence="2">1</strain>
    </source>
</reference>
<dbReference type="InterPro" id="IPR046229">
    <property type="entry name" value="TnpC-like"/>
</dbReference>
<dbReference type="RefSeq" id="WP_158681220.1">
    <property type="nucleotide sequence ID" value="NZ_BAAAGO010000035.1"/>
</dbReference>
<organism evidence="2 3">
    <name type="scientific">Micropruina glycogenica</name>
    <dbReference type="NCBI Taxonomy" id="75385"/>
    <lineage>
        <taxon>Bacteria</taxon>
        <taxon>Bacillati</taxon>
        <taxon>Actinomycetota</taxon>
        <taxon>Actinomycetes</taxon>
        <taxon>Propionibacteriales</taxon>
        <taxon>Nocardioidaceae</taxon>
        <taxon>Micropruina</taxon>
    </lineage>
</organism>
<dbReference type="AlphaFoldDB" id="A0A2N9JK94"/>
<gene>
    <name evidence="2" type="ORF">MPLG2_2982</name>
</gene>
<dbReference type="EMBL" id="LT985188">
    <property type="protein sequence ID" value="SPD88012.1"/>
    <property type="molecule type" value="Genomic_DNA"/>
</dbReference>
<evidence type="ECO:0000313" key="2">
    <source>
        <dbReference type="EMBL" id="SPD88012.1"/>
    </source>
</evidence>
<proteinExistence type="predicted"/>
<sequence length="140" mass="15009">MTSTAPAGRTDGIIAASRRKAETAEKAARAAITKLRRSGNAITVAAVAREAGVSQHYLHQHPDLGPLIRSIRNANTTPANTQPAEPSQSGIVSVLRARIEAQTQERRELMQRISALESEVSTLRGALAQAQARLSYGRKC</sequence>
<accession>A0A2N9JK94</accession>